<gene>
    <name evidence="2" type="ORF">MNBD_GAMMA19-1494</name>
</gene>
<dbReference type="InterPro" id="IPR006121">
    <property type="entry name" value="HMA_dom"/>
</dbReference>
<feature type="domain" description="HMA" evidence="1">
    <location>
        <begin position="28"/>
        <end position="95"/>
    </location>
</feature>
<dbReference type="PROSITE" id="PS50846">
    <property type="entry name" value="HMA_2"/>
    <property type="match status" value="1"/>
</dbReference>
<evidence type="ECO:0000259" key="1">
    <source>
        <dbReference type="PROSITE" id="PS50846"/>
    </source>
</evidence>
<accession>A0A3B1B0D3</accession>
<dbReference type="AlphaFoldDB" id="A0A3B1B0D3"/>
<dbReference type="GO" id="GO:0046872">
    <property type="term" value="F:metal ion binding"/>
    <property type="evidence" value="ECO:0007669"/>
    <property type="project" value="InterPro"/>
</dbReference>
<organism evidence="2">
    <name type="scientific">hydrothermal vent metagenome</name>
    <dbReference type="NCBI Taxonomy" id="652676"/>
    <lineage>
        <taxon>unclassified sequences</taxon>
        <taxon>metagenomes</taxon>
        <taxon>ecological metagenomes</taxon>
    </lineage>
</organism>
<protein>
    <recommendedName>
        <fullName evidence="1">HMA domain-containing protein</fullName>
    </recommendedName>
</protein>
<dbReference type="EMBL" id="UOFV01000535">
    <property type="protein sequence ID" value="VAX05393.1"/>
    <property type="molecule type" value="Genomic_DNA"/>
</dbReference>
<dbReference type="Gene3D" id="3.30.70.100">
    <property type="match status" value="1"/>
</dbReference>
<dbReference type="CDD" id="cd00371">
    <property type="entry name" value="HMA"/>
    <property type="match status" value="1"/>
</dbReference>
<dbReference type="Pfam" id="PF00403">
    <property type="entry name" value="HMA"/>
    <property type="match status" value="1"/>
</dbReference>
<evidence type="ECO:0000313" key="2">
    <source>
        <dbReference type="EMBL" id="VAX05393.1"/>
    </source>
</evidence>
<name>A0A3B1B0D3_9ZZZZ</name>
<dbReference type="InterPro" id="IPR036163">
    <property type="entry name" value="HMA_dom_sf"/>
</dbReference>
<reference evidence="2" key="1">
    <citation type="submission" date="2018-06" db="EMBL/GenBank/DDBJ databases">
        <authorList>
            <person name="Zhirakovskaya E."/>
        </authorList>
    </citation>
    <scope>NUCLEOTIDE SEQUENCE</scope>
</reference>
<sequence length="102" mass="11348">MKFLLISTTLFFTAITLLWSGSGFAAGTQYNMRVDGLACPFCAYGIEKKFIKTEGVDSVDIDLQKGLVIVKTHEGKTFKEEKLKEIINDSGFTMKSVTEKNL</sequence>
<proteinExistence type="predicted"/>
<dbReference type="SUPFAM" id="SSF55008">
    <property type="entry name" value="HMA, heavy metal-associated domain"/>
    <property type="match status" value="1"/>
</dbReference>